<dbReference type="PANTHER" id="PTHR47514">
    <property type="entry name" value="TRANSKETOLASE N-TERMINAL SECTION-RELATED"/>
    <property type="match status" value="1"/>
</dbReference>
<dbReference type="EMBL" id="AYSO01000011">
    <property type="protein sequence ID" value="KIE48203.1"/>
    <property type="molecule type" value="Genomic_DNA"/>
</dbReference>
<dbReference type="OrthoDB" id="8732661at2"/>
<dbReference type="InterPro" id="IPR029061">
    <property type="entry name" value="THDP-binding"/>
</dbReference>
<dbReference type="SUPFAM" id="SSF52518">
    <property type="entry name" value="Thiamin diphosphate-binding fold (THDP-binding)"/>
    <property type="match status" value="1"/>
</dbReference>
<accession>A0A0C1U901</accession>
<evidence type="ECO:0000313" key="5">
    <source>
        <dbReference type="EMBL" id="KIE48203.1"/>
    </source>
</evidence>
<protein>
    <submittedName>
        <fullName evidence="5">1-deoxy-D-xylulose-5-phosphate synthase family protein</fullName>
    </submittedName>
</protein>
<proteinExistence type="inferred from homology"/>
<dbReference type="AlphaFoldDB" id="A0A0C1U901"/>
<gene>
    <name evidence="5" type="ORF">U732_3977</name>
</gene>
<dbReference type="STRING" id="29341.RSJ17_09735"/>
<dbReference type="RefSeq" id="WP_039630017.1">
    <property type="nucleotide sequence ID" value="NZ_AYSO01000011.1"/>
</dbReference>
<reference evidence="5 6" key="1">
    <citation type="journal article" date="2015" name="Infect. Genet. Evol.">
        <title>Genomic sequences of six botulinum neurotoxin-producing strains representing three clostridial species illustrate the mobility and diversity of botulinum neurotoxin genes.</title>
        <authorList>
            <person name="Smith T.J."/>
            <person name="Hill K.K."/>
            <person name="Xie G."/>
            <person name="Foley B.T."/>
            <person name="Williamson C.H."/>
            <person name="Foster J.T."/>
            <person name="Johnson S.L."/>
            <person name="Chertkov O."/>
            <person name="Teshima H."/>
            <person name="Gibbons H.S."/>
            <person name="Johnsky L.A."/>
            <person name="Karavis M.A."/>
            <person name="Smith L.A."/>
        </authorList>
    </citation>
    <scope>NUCLEOTIDE SEQUENCE [LARGE SCALE GENOMIC DNA]</scope>
    <source>
        <strain evidence="5 6">CDC 2741</strain>
    </source>
</reference>
<dbReference type="Gene3D" id="3.40.50.970">
    <property type="match status" value="1"/>
</dbReference>
<feature type="domain" description="Transketolase N-terminal" evidence="4">
    <location>
        <begin position="15"/>
        <end position="271"/>
    </location>
</feature>
<evidence type="ECO:0000256" key="1">
    <source>
        <dbReference type="ARBA" id="ARBA00001964"/>
    </source>
</evidence>
<sequence>MSLTSKELLDLEEKAHEFRLLSIDAELKIGNGNIGRDLSSIDIFTILYHKYLNIDFKNLKDQYRDRFVLSKEYVGICFVPILLDNVFIHKELFKEYNHTKSNLEVNLDSIKVWEEDVSICSLGYGLSIALGMALAARIKSKEYKVYCLLSEKECNEGSIWQAAMSIAHLKTTNLITIINRNQCMTDDSTKEIMTLDADKWRNFGFIVEEVDGHSLKELSEALDFALSENKKPVVIIANTINGCGVDFIEDDCMCTYRIFDEEKVKEAKESLEKYYEIRIKEV</sequence>
<organism evidence="5 6">
    <name type="scientific">Clostridium argentinense CDC 2741</name>
    <dbReference type="NCBI Taxonomy" id="1418104"/>
    <lineage>
        <taxon>Bacteria</taxon>
        <taxon>Bacillati</taxon>
        <taxon>Bacillota</taxon>
        <taxon>Clostridia</taxon>
        <taxon>Eubacteriales</taxon>
        <taxon>Clostridiaceae</taxon>
        <taxon>Clostridium</taxon>
    </lineage>
</organism>
<keyword evidence="6" id="KW-1185">Reference proteome</keyword>
<dbReference type="InterPro" id="IPR005474">
    <property type="entry name" value="Transketolase_N"/>
</dbReference>
<evidence type="ECO:0000256" key="3">
    <source>
        <dbReference type="ARBA" id="ARBA00023052"/>
    </source>
</evidence>
<keyword evidence="3" id="KW-0786">Thiamine pyrophosphate</keyword>
<comment type="similarity">
    <text evidence="2">Belongs to the transketolase family.</text>
</comment>
<evidence type="ECO:0000259" key="4">
    <source>
        <dbReference type="Pfam" id="PF00456"/>
    </source>
</evidence>
<name>A0A0C1U901_9CLOT</name>
<evidence type="ECO:0000313" key="6">
    <source>
        <dbReference type="Proteomes" id="UP000031366"/>
    </source>
</evidence>
<dbReference type="PANTHER" id="PTHR47514:SF1">
    <property type="entry name" value="TRANSKETOLASE N-TERMINAL SECTION-RELATED"/>
    <property type="match status" value="1"/>
</dbReference>
<dbReference type="Proteomes" id="UP000031366">
    <property type="component" value="Unassembled WGS sequence"/>
</dbReference>
<evidence type="ECO:0000256" key="2">
    <source>
        <dbReference type="ARBA" id="ARBA00007131"/>
    </source>
</evidence>
<comment type="cofactor">
    <cofactor evidence="1">
        <name>thiamine diphosphate</name>
        <dbReference type="ChEBI" id="CHEBI:58937"/>
    </cofactor>
</comment>
<dbReference type="Pfam" id="PF00456">
    <property type="entry name" value="Transketolase_N"/>
    <property type="match status" value="1"/>
</dbReference>
<comment type="caution">
    <text evidence="5">The sequence shown here is derived from an EMBL/GenBank/DDBJ whole genome shotgun (WGS) entry which is preliminary data.</text>
</comment>